<dbReference type="Pfam" id="PF03126">
    <property type="entry name" value="Plus-3"/>
    <property type="match status" value="1"/>
</dbReference>
<feature type="domain" description="CCHC-type" evidence="3">
    <location>
        <begin position="854"/>
        <end position="867"/>
    </location>
</feature>
<feature type="compositionally biased region" description="Polar residues" evidence="2">
    <location>
        <begin position="383"/>
        <end position="398"/>
    </location>
</feature>
<keyword evidence="1" id="KW-0862">Zinc</keyword>
<dbReference type="SMART" id="SM00343">
    <property type="entry name" value="ZnF_C2HC"/>
    <property type="match status" value="2"/>
</dbReference>
<organism evidence="5 6">
    <name type="scientific">Protea cynaroides</name>
    <dbReference type="NCBI Taxonomy" id="273540"/>
    <lineage>
        <taxon>Eukaryota</taxon>
        <taxon>Viridiplantae</taxon>
        <taxon>Streptophyta</taxon>
        <taxon>Embryophyta</taxon>
        <taxon>Tracheophyta</taxon>
        <taxon>Spermatophyta</taxon>
        <taxon>Magnoliopsida</taxon>
        <taxon>Proteales</taxon>
        <taxon>Proteaceae</taxon>
        <taxon>Protea</taxon>
    </lineage>
</organism>
<gene>
    <name evidence="5" type="ORF">NE237_012877</name>
</gene>
<dbReference type="SUPFAM" id="SSF159042">
    <property type="entry name" value="Plus3-like"/>
    <property type="match status" value="1"/>
</dbReference>
<feature type="region of interest" description="Disordered" evidence="2">
    <location>
        <begin position="383"/>
        <end position="422"/>
    </location>
</feature>
<dbReference type="PANTHER" id="PTHR38940">
    <property type="entry name" value="PLUS3 DOMAIN-CONTAINING PROTEIN"/>
    <property type="match status" value="1"/>
</dbReference>
<dbReference type="InterPro" id="IPR004343">
    <property type="entry name" value="Plus-3_dom"/>
</dbReference>
<feature type="region of interest" description="Disordered" evidence="2">
    <location>
        <begin position="670"/>
        <end position="701"/>
    </location>
</feature>
<dbReference type="Gene3D" id="3.90.70.200">
    <property type="entry name" value="Plus-3 domain"/>
    <property type="match status" value="1"/>
</dbReference>
<comment type="caution">
    <text evidence="5">The sequence shown here is derived from an EMBL/GenBank/DDBJ whole genome shotgun (WGS) entry which is preliminary data.</text>
</comment>
<dbReference type="AlphaFoldDB" id="A0A9Q0H2R0"/>
<dbReference type="Proteomes" id="UP001141806">
    <property type="component" value="Unassembled WGS sequence"/>
</dbReference>
<evidence type="ECO:0000259" key="3">
    <source>
        <dbReference type="PROSITE" id="PS50158"/>
    </source>
</evidence>
<dbReference type="Gene3D" id="4.10.60.10">
    <property type="entry name" value="Zinc finger, CCHC-type"/>
    <property type="match status" value="1"/>
</dbReference>
<protein>
    <submittedName>
        <fullName evidence="5">Uncharacterized protein</fullName>
    </submittedName>
</protein>
<reference evidence="5" key="1">
    <citation type="journal article" date="2023" name="Plant J.">
        <title>The genome of the king protea, Protea cynaroides.</title>
        <authorList>
            <person name="Chang J."/>
            <person name="Duong T.A."/>
            <person name="Schoeman C."/>
            <person name="Ma X."/>
            <person name="Roodt D."/>
            <person name="Barker N."/>
            <person name="Li Z."/>
            <person name="Van de Peer Y."/>
            <person name="Mizrachi E."/>
        </authorList>
    </citation>
    <scope>NUCLEOTIDE SEQUENCE</scope>
    <source>
        <tissue evidence="5">Young leaves</tissue>
    </source>
</reference>
<feature type="region of interest" description="Disordered" evidence="2">
    <location>
        <begin position="127"/>
        <end position="146"/>
    </location>
</feature>
<dbReference type="PROSITE" id="PS51360">
    <property type="entry name" value="PLUS3"/>
    <property type="match status" value="1"/>
</dbReference>
<dbReference type="SMART" id="SM00719">
    <property type="entry name" value="Plus3"/>
    <property type="match status" value="1"/>
</dbReference>
<keyword evidence="6" id="KW-1185">Reference proteome</keyword>
<feature type="domain" description="Plus3" evidence="4">
    <location>
        <begin position="1068"/>
        <end position="1197"/>
    </location>
</feature>
<dbReference type="PANTHER" id="PTHR38940:SF4">
    <property type="entry name" value="OS01G0775100 PROTEIN"/>
    <property type="match status" value="1"/>
</dbReference>
<dbReference type="OrthoDB" id="166375at2759"/>
<evidence type="ECO:0000259" key="4">
    <source>
        <dbReference type="PROSITE" id="PS51360"/>
    </source>
</evidence>
<evidence type="ECO:0000256" key="1">
    <source>
        <dbReference type="PROSITE-ProRule" id="PRU00047"/>
    </source>
</evidence>
<dbReference type="GO" id="GO:0003677">
    <property type="term" value="F:DNA binding"/>
    <property type="evidence" value="ECO:0007669"/>
    <property type="project" value="InterPro"/>
</dbReference>
<feature type="region of interest" description="Disordered" evidence="2">
    <location>
        <begin position="438"/>
        <end position="459"/>
    </location>
</feature>
<dbReference type="InterPro" id="IPR036128">
    <property type="entry name" value="Plus3-like_sf"/>
</dbReference>
<feature type="compositionally biased region" description="Basic and acidic residues" evidence="2">
    <location>
        <begin position="438"/>
        <end position="449"/>
    </location>
</feature>
<evidence type="ECO:0000256" key="2">
    <source>
        <dbReference type="SAM" id="MobiDB-lite"/>
    </source>
</evidence>
<name>A0A9Q0H2R0_9MAGN</name>
<dbReference type="InterPro" id="IPR001878">
    <property type="entry name" value="Znf_CCHC"/>
</dbReference>
<keyword evidence="1" id="KW-0479">Metal-binding</keyword>
<keyword evidence="1" id="KW-0863">Zinc-finger</keyword>
<proteinExistence type="predicted"/>
<accession>A0A9Q0H2R0</accession>
<sequence>MGSTSELCAVCMTKAMEGTALDAVGISISHSEPIILQKINMDKNNEETVTEQGLALDSANHCTPRVLDDDSGAGANAGSMTEMMFVTANPLSELVWSPHIGLSLKCADSSLSEKKPSLMRGIESTNMVLSPPEGITSRETNNDEPGPGENFISTQMASNFEIEVSERGCSLEPAMSSRALNPVRSPKSKPIVIPFHGPTAHEHNLGSGGTVKDSYTVIESSVQDFNQKTEDRSYRKGKGLNCANSIQTNESVGAGVNIVSIFLAETSLPGPEDGGPVNSSSKMDQPKIDLSELDPLCADPNEGTSSNPFGNPVDVGMATIQALDMVVLLPSEVSSIRQGKASTSCVPFMTSPYGKPGGEEHGLATENNLCLKDESAEVGRNVISQPSNKAKYSPQQNEGVFPKDQPSPGEASPNNSGVCPYQLKSKKKYLSDGKVDRRITKKNESHESVESCNSAGSFSAGKRPWRFESQLVVSNKKPKKETHKTLGSASFERSDSSFMNWISNMMKGLSKSDPEEKPSSAHMMRPPHELVSQGQQSMPYRKNLEPGSRSMGFQAIFQSLYLPRERVQDSRTVNLYHQRARSKEPDLANMICDKSCTPLSCDEENDKLWEQSAMSNEKFNQGTSGGAGPSTLPNISSPLLAVQAGQKSNNTAGNNILCACGSQKGAPGLSNVSFPKDSNSPSGSKETNGFVDQNKSSTSGTNRGSLFCSAWISRFSPQVSGPLLRSPQCKHNIVETNEGSTDSMRFPPQPQNCAISSKDQKILGDCKDPSAEYKMDIIEKMQHYAANASTSFGLERIKRHDYQKGSSKFNPILPFKRFRSSEDMASVFARRLDALRNIIPSVVVDCETHESTICLFCGKKGHNLRDCSMLNESELEDILKCISSYDKSEESPSLCIRCFQLNHWAISCPNAPLRTETQLDGNASLVNFSSFRKMKQNPGKNTLSSSDDRNLKPLEKDSRCQVADANNTCEGEKSKVESGLLVQMSINKKVSGMMIHNGWVSDLKTVKNDSPGNNNNFCRSMKGQRAPTELVLNGKQGASSFPENESKENRVITPFRNIVTRNIPDVPKRTFEAIKRLRLSRLDILKWTASPISASHLDGFFLRLRIGKWEEGLGGTGYHVACINGAQREKPSGSSRISLSVSIGGCRCSIESRYVSNHDFTEDELLAWSSAMSRGGGKLPSEDNLKMKLEEREKLGF</sequence>
<dbReference type="GO" id="GO:0008270">
    <property type="term" value="F:zinc ion binding"/>
    <property type="evidence" value="ECO:0007669"/>
    <property type="project" value="UniProtKB-KW"/>
</dbReference>
<evidence type="ECO:0000313" key="5">
    <source>
        <dbReference type="EMBL" id="KAJ4956094.1"/>
    </source>
</evidence>
<dbReference type="PROSITE" id="PS50158">
    <property type="entry name" value="ZF_CCHC"/>
    <property type="match status" value="1"/>
</dbReference>
<dbReference type="EMBL" id="JAMYWD010000011">
    <property type="protein sequence ID" value="KAJ4956094.1"/>
    <property type="molecule type" value="Genomic_DNA"/>
</dbReference>
<evidence type="ECO:0000313" key="6">
    <source>
        <dbReference type="Proteomes" id="UP001141806"/>
    </source>
</evidence>